<evidence type="ECO:0000313" key="2">
    <source>
        <dbReference type="EMBL" id="CCC92073.1"/>
    </source>
</evidence>
<sequence length="491" mass="53903">MDFNEYCVGLTHLWHMHQLANIRLKRGGGISDVPGVDFRSPQVVGLSQAGNIALVDRTRRRIINSEKQITRVNKGLCETICKVSDARYRTKRGLNNLPTEEEVANHLDSSKQLASLRRARLSRAQNISKENQILLNHLLNTKCTVVPTKELNLWYAMDHKKKLREMSRFKPSEPFSGANVLWDKRGMSSPGGSGCVKPRVVGEYPPLWGHRREPTVIEVLGRGPVLPSLQEAANQYVEGCGCYDKEKGFSCLTSRGKGEKTKRAKVEWKGISALDIKLLNYANDLKLLGGERFPFVHRGDENGVTSLWRGDIEKRIEWKRKKSARGGMEGISWRGMEGRGTRHGNRNISHASGGGGSLKNVMSQVRSLVLAKERRQQLAGGTADAVGAVRAAVSVVTPEGYPGPTEGVSARGTSDSHFPYTSQGHIPPARLLPTQDNGATGYPVGPVTSQPLMLEDRGDEGRAPVAYGFRGVSEIGNLRRRASTNAATPCA</sequence>
<dbReference type="EMBL" id="HE575321">
    <property type="protein sequence ID" value="CCC92073.1"/>
    <property type="molecule type" value="Genomic_DNA"/>
</dbReference>
<feature type="region of interest" description="Disordered" evidence="1">
    <location>
        <begin position="330"/>
        <end position="357"/>
    </location>
</feature>
<name>G0URR1_TRYCI</name>
<proteinExistence type="predicted"/>
<gene>
    <name evidence="2" type="ORF">TCIL3000_8_2920</name>
</gene>
<reference evidence="2" key="1">
    <citation type="journal article" date="2012" name="Proc. Natl. Acad. Sci. U.S.A.">
        <title>Antigenic diversity is generated by distinct evolutionary mechanisms in African trypanosome species.</title>
        <authorList>
            <person name="Jackson A.P."/>
            <person name="Berry A."/>
            <person name="Aslett M."/>
            <person name="Allison H.C."/>
            <person name="Burton P."/>
            <person name="Vavrova-Anderson J."/>
            <person name="Brown R."/>
            <person name="Browne H."/>
            <person name="Corton N."/>
            <person name="Hauser H."/>
            <person name="Gamble J."/>
            <person name="Gilderthorp R."/>
            <person name="Marcello L."/>
            <person name="McQuillan J."/>
            <person name="Otto T.D."/>
            <person name="Quail M.A."/>
            <person name="Sanders M.J."/>
            <person name="van Tonder A."/>
            <person name="Ginger M.L."/>
            <person name="Field M.C."/>
            <person name="Barry J.D."/>
            <person name="Hertz-Fowler C."/>
            <person name="Berriman M."/>
        </authorList>
    </citation>
    <scope>NUCLEOTIDE SEQUENCE</scope>
    <source>
        <strain evidence="2">IL3000</strain>
    </source>
</reference>
<protein>
    <submittedName>
        <fullName evidence="2">Uncharacterized protein</fullName>
    </submittedName>
</protein>
<accession>G0URR1</accession>
<evidence type="ECO:0000256" key="1">
    <source>
        <dbReference type="SAM" id="MobiDB-lite"/>
    </source>
</evidence>
<dbReference type="AlphaFoldDB" id="G0URR1"/>
<organism evidence="2">
    <name type="scientific">Trypanosoma congolense (strain IL3000)</name>
    <dbReference type="NCBI Taxonomy" id="1068625"/>
    <lineage>
        <taxon>Eukaryota</taxon>
        <taxon>Discoba</taxon>
        <taxon>Euglenozoa</taxon>
        <taxon>Kinetoplastea</taxon>
        <taxon>Metakinetoplastina</taxon>
        <taxon>Trypanosomatida</taxon>
        <taxon>Trypanosomatidae</taxon>
        <taxon>Trypanosoma</taxon>
        <taxon>Nannomonas</taxon>
    </lineage>
</organism>
<dbReference type="VEuPathDB" id="TriTrypDB:TcIL3000_8_2920"/>